<dbReference type="AlphaFoldDB" id="A0AAD5RFB7"/>
<accession>A0AAD5RFB7</accession>
<evidence type="ECO:0000313" key="3">
    <source>
        <dbReference type="Proteomes" id="UP001196413"/>
    </source>
</evidence>
<dbReference type="Proteomes" id="UP001196413">
    <property type="component" value="Unassembled WGS sequence"/>
</dbReference>
<keyword evidence="1" id="KW-1133">Transmembrane helix</keyword>
<keyword evidence="1" id="KW-0472">Membrane</keyword>
<organism evidence="2 3">
    <name type="scientific">Parelaphostrongylus tenuis</name>
    <name type="common">Meningeal worm</name>
    <dbReference type="NCBI Taxonomy" id="148309"/>
    <lineage>
        <taxon>Eukaryota</taxon>
        <taxon>Metazoa</taxon>
        <taxon>Ecdysozoa</taxon>
        <taxon>Nematoda</taxon>
        <taxon>Chromadorea</taxon>
        <taxon>Rhabditida</taxon>
        <taxon>Rhabditina</taxon>
        <taxon>Rhabditomorpha</taxon>
        <taxon>Strongyloidea</taxon>
        <taxon>Metastrongylidae</taxon>
        <taxon>Parelaphostrongylus</taxon>
    </lineage>
</organism>
<protein>
    <submittedName>
        <fullName evidence="2">Uncharacterized protein</fullName>
    </submittedName>
</protein>
<keyword evidence="1" id="KW-0812">Transmembrane</keyword>
<evidence type="ECO:0000313" key="2">
    <source>
        <dbReference type="EMBL" id="KAJ1373499.1"/>
    </source>
</evidence>
<feature type="transmembrane region" description="Helical" evidence="1">
    <location>
        <begin position="56"/>
        <end position="82"/>
    </location>
</feature>
<proteinExistence type="predicted"/>
<reference evidence="2" key="1">
    <citation type="submission" date="2021-06" db="EMBL/GenBank/DDBJ databases">
        <title>Parelaphostrongylus tenuis whole genome reference sequence.</title>
        <authorList>
            <person name="Garwood T.J."/>
            <person name="Larsen P.A."/>
            <person name="Fountain-Jones N.M."/>
            <person name="Garbe J.R."/>
            <person name="Macchietto M.G."/>
            <person name="Kania S.A."/>
            <person name="Gerhold R.W."/>
            <person name="Richards J.E."/>
            <person name="Wolf T.M."/>
        </authorList>
    </citation>
    <scope>NUCLEOTIDE SEQUENCE</scope>
    <source>
        <strain evidence="2">MNPRO001-30</strain>
        <tissue evidence="2">Meninges</tissue>
    </source>
</reference>
<sequence length="107" mass="12191">MGYTPGVLSGRPIYWCPDGEGHLPFCPSPSDPDYNVYCCQFFYLGDSFPSCCRFPIYTGLLITLSICAVILLLLLTFLYCWFWPTSPMNSFRIRRTPLIGRSVSYGH</sequence>
<evidence type="ECO:0000256" key="1">
    <source>
        <dbReference type="SAM" id="Phobius"/>
    </source>
</evidence>
<comment type="caution">
    <text evidence="2">The sequence shown here is derived from an EMBL/GenBank/DDBJ whole genome shotgun (WGS) entry which is preliminary data.</text>
</comment>
<dbReference type="EMBL" id="JAHQIW010007300">
    <property type="protein sequence ID" value="KAJ1373499.1"/>
    <property type="molecule type" value="Genomic_DNA"/>
</dbReference>
<gene>
    <name evidence="2" type="ORF">KIN20_035909</name>
</gene>
<keyword evidence="3" id="KW-1185">Reference proteome</keyword>
<name>A0AAD5RFB7_PARTN</name>